<feature type="chain" id="PRO_5044845387" description="Dienelactone hydrolase domain-containing protein" evidence="1">
    <location>
        <begin position="19"/>
        <end position="261"/>
    </location>
</feature>
<feature type="domain" description="Dienelactone hydrolase" evidence="2">
    <location>
        <begin position="53"/>
        <end position="260"/>
    </location>
</feature>
<name>A0ABC9BA28_9POAL</name>
<organism evidence="3 4">
    <name type="scientific">Urochloa decumbens</name>
    <dbReference type="NCBI Taxonomy" id="240449"/>
    <lineage>
        <taxon>Eukaryota</taxon>
        <taxon>Viridiplantae</taxon>
        <taxon>Streptophyta</taxon>
        <taxon>Embryophyta</taxon>
        <taxon>Tracheophyta</taxon>
        <taxon>Spermatophyta</taxon>
        <taxon>Magnoliopsida</taxon>
        <taxon>Liliopsida</taxon>
        <taxon>Poales</taxon>
        <taxon>Poaceae</taxon>
        <taxon>PACMAD clade</taxon>
        <taxon>Panicoideae</taxon>
        <taxon>Panicodae</taxon>
        <taxon>Paniceae</taxon>
        <taxon>Melinidinae</taxon>
        <taxon>Urochloa</taxon>
    </lineage>
</organism>
<evidence type="ECO:0000313" key="4">
    <source>
        <dbReference type="Proteomes" id="UP001497457"/>
    </source>
</evidence>
<dbReference type="Proteomes" id="UP001497457">
    <property type="component" value="Chromosome 25rd"/>
</dbReference>
<keyword evidence="1" id="KW-0732">Signal</keyword>
<dbReference type="SUPFAM" id="SSF53474">
    <property type="entry name" value="alpha/beta-Hydrolases"/>
    <property type="match status" value="1"/>
</dbReference>
<feature type="signal peptide" evidence="1">
    <location>
        <begin position="1"/>
        <end position="18"/>
    </location>
</feature>
<dbReference type="Gene3D" id="3.40.50.1820">
    <property type="entry name" value="alpha/beta hydrolase"/>
    <property type="match status" value="1"/>
</dbReference>
<evidence type="ECO:0000256" key="1">
    <source>
        <dbReference type="SAM" id="SignalP"/>
    </source>
</evidence>
<keyword evidence="4" id="KW-1185">Reference proteome</keyword>
<dbReference type="PANTHER" id="PTHR17630:SF85">
    <property type="entry name" value="DIENELACTONE HYDROLASE DOMAIN-CONTAINING PROTEIN"/>
    <property type="match status" value="1"/>
</dbReference>
<proteinExistence type="predicted"/>
<dbReference type="AlphaFoldDB" id="A0ABC9BA28"/>
<gene>
    <name evidence="3" type="ORF">URODEC1_LOCUS63505</name>
</gene>
<dbReference type="Pfam" id="PF01738">
    <property type="entry name" value="DLH"/>
    <property type="match status" value="1"/>
</dbReference>
<evidence type="ECO:0000313" key="3">
    <source>
        <dbReference type="EMBL" id="CAL4997689.1"/>
    </source>
</evidence>
<sequence length="261" mass="28736">MGSAKLLLLCLAAALVAAAATVHEHSQCLDNPPDMSLRGVEAGRVVHDLPGGFTAYVTGPSKSSRAIVLASDVYGFEAPLLRQIADKVAAEGYYVLVPDFFHGDPYNDSKILSEWIKSHSPVIAAQDAKPLLASLRNEGKSIGVGGYCWGGKFAAEIAKTNDTEVVVLSHPAYVTVDDMKEVKWPIEILGAQNDTITPPEQVRQLEQELRERREIVEYFVKIFPRVAHGFACRYNTTDPFAVKSAEQALAYMLDWFHKYLK</sequence>
<dbReference type="InterPro" id="IPR002925">
    <property type="entry name" value="Dienelactn_hydro"/>
</dbReference>
<dbReference type="PANTHER" id="PTHR17630">
    <property type="entry name" value="DIENELACTONE HYDROLASE"/>
    <property type="match status" value="1"/>
</dbReference>
<protein>
    <recommendedName>
        <fullName evidence="2">Dienelactone hydrolase domain-containing protein</fullName>
    </recommendedName>
</protein>
<dbReference type="InterPro" id="IPR029058">
    <property type="entry name" value="AB_hydrolase_fold"/>
</dbReference>
<accession>A0ABC9BA28</accession>
<reference evidence="3" key="1">
    <citation type="submission" date="2024-10" db="EMBL/GenBank/DDBJ databases">
        <authorList>
            <person name="Ryan C."/>
        </authorList>
    </citation>
    <scope>NUCLEOTIDE SEQUENCE [LARGE SCALE GENOMIC DNA]</scope>
</reference>
<evidence type="ECO:0000259" key="2">
    <source>
        <dbReference type="Pfam" id="PF01738"/>
    </source>
</evidence>
<dbReference type="EMBL" id="OZ075135">
    <property type="protein sequence ID" value="CAL4997689.1"/>
    <property type="molecule type" value="Genomic_DNA"/>
</dbReference>